<gene>
    <name evidence="4" type="primary">LOC106123513</name>
</gene>
<organism evidence="4">
    <name type="scientific">Papilio xuthus</name>
    <name type="common">Asian swallowtail butterfly</name>
    <dbReference type="NCBI Taxonomy" id="66420"/>
    <lineage>
        <taxon>Eukaryota</taxon>
        <taxon>Metazoa</taxon>
        <taxon>Ecdysozoa</taxon>
        <taxon>Arthropoda</taxon>
        <taxon>Hexapoda</taxon>
        <taxon>Insecta</taxon>
        <taxon>Pterygota</taxon>
        <taxon>Neoptera</taxon>
        <taxon>Endopterygota</taxon>
        <taxon>Lepidoptera</taxon>
        <taxon>Glossata</taxon>
        <taxon>Ditrysia</taxon>
        <taxon>Papilionoidea</taxon>
        <taxon>Papilionidae</taxon>
        <taxon>Papilioninae</taxon>
        <taxon>Papilio</taxon>
    </lineage>
</organism>
<evidence type="ECO:0000256" key="1">
    <source>
        <dbReference type="ARBA" id="ARBA00004173"/>
    </source>
</evidence>
<dbReference type="PANTHER" id="PTHR21393:SF0">
    <property type="entry name" value="SMALL RIBOSOMAL SUBUNIT PROTEIN MS27"/>
    <property type="match status" value="1"/>
</dbReference>
<dbReference type="RefSeq" id="XP_013175350.1">
    <property type="nucleotide sequence ID" value="XM_013319896.1"/>
</dbReference>
<feature type="coiled-coil region" evidence="2">
    <location>
        <begin position="357"/>
        <end position="396"/>
    </location>
</feature>
<reference evidence="4" key="1">
    <citation type="submission" date="2025-08" db="UniProtKB">
        <authorList>
            <consortium name="RefSeq"/>
        </authorList>
    </citation>
    <scope>IDENTIFICATION</scope>
</reference>
<protein>
    <submittedName>
        <fullName evidence="4">28S ribosomal protein S27, mitochondrial</fullName>
    </submittedName>
</protein>
<name>A0AAJ6ZMA8_PAPXU</name>
<dbReference type="AlphaFoldDB" id="A0AAJ6ZMA8"/>
<comment type="subcellular location">
    <subcellularLocation>
        <location evidence="1">Mitochondrion</location>
    </subcellularLocation>
</comment>
<feature type="region of interest" description="Disordered" evidence="3">
    <location>
        <begin position="410"/>
        <end position="435"/>
    </location>
</feature>
<keyword evidence="4" id="KW-0689">Ribosomal protein</keyword>
<proteinExistence type="predicted"/>
<sequence length="435" mass="51171">MLIRGNKYLLNRYIFVKKVQKRSFLTNEYKCEPAWNVQKSSPILNNVNLNDFYTTLNQNYASKGVISAIDVDIFANAIKEPTYLDELKELLHKLRMSAETGNTLQSTHHATVRSYVDFGNEQELIDILKDPLNYGIFLDDFAANILLDKLITSNKYELAAQVAALIMLQEDFTNEITCTLSQYACYKYIVNYKDLPPEPPKAEEKKKIEEKKIRVKFLRNYYHDDHFDIKDLMLLSGKTLAWISRNNKDNISNNLQIIGWMYYKKYDSLLTLCENFKNLKSFKIYSEVIELLQKEISKSEEKDSLEKCISFLNKCPKADGILEESIKNLIEDAINKTHKNDISSQQKLFENWLSTREEKLNEQIQRLSRAQRIVEVEKKQKELEVQEQKLWFFENEEKIDLEIENKEKLHTSTEKNDIDVNDENYIPPEILPKRK</sequence>
<dbReference type="InterPro" id="IPR034913">
    <property type="entry name" value="mS27/PTCD2"/>
</dbReference>
<keyword evidence="4" id="KW-0687">Ribonucleoprotein</keyword>
<dbReference type="PANTHER" id="PTHR21393">
    <property type="entry name" value="MITOCHONDRIAL 28S RIBOSOMAL PROTEIN S27"/>
    <property type="match status" value="1"/>
</dbReference>
<evidence type="ECO:0000256" key="2">
    <source>
        <dbReference type="SAM" id="Coils"/>
    </source>
</evidence>
<dbReference type="Pfam" id="PF10037">
    <property type="entry name" value="MRP-S27"/>
    <property type="match status" value="1"/>
</dbReference>
<dbReference type="Proteomes" id="UP000694872">
    <property type="component" value="Unplaced"/>
</dbReference>
<accession>A0AAJ6ZMA8</accession>
<dbReference type="GO" id="GO:0005739">
    <property type="term" value="C:mitochondrion"/>
    <property type="evidence" value="ECO:0007669"/>
    <property type="project" value="UniProtKB-SubCell"/>
</dbReference>
<dbReference type="GO" id="GO:0005840">
    <property type="term" value="C:ribosome"/>
    <property type="evidence" value="ECO:0007669"/>
    <property type="project" value="UniProtKB-KW"/>
</dbReference>
<evidence type="ECO:0000313" key="4">
    <source>
        <dbReference type="RefSeq" id="XP_013175350.1"/>
    </source>
</evidence>
<dbReference type="KEGG" id="pxu:106123513"/>
<dbReference type="GeneID" id="106123513"/>
<evidence type="ECO:0000256" key="3">
    <source>
        <dbReference type="SAM" id="MobiDB-lite"/>
    </source>
</evidence>
<keyword evidence="2" id="KW-0175">Coiled coil</keyword>
<dbReference type="InterPro" id="IPR019266">
    <property type="entry name" value="Ribosomal_mS27"/>
</dbReference>